<evidence type="ECO:0000313" key="2">
    <source>
        <dbReference type="EMBL" id="NVK80164.1"/>
    </source>
</evidence>
<dbReference type="RefSeq" id="WP_171083806.1">
    <property type="nucleotide sequence ID" value="NZ_BNBU01000004.1"/>
</dbReference>
<dbReference type="AlphaFoldDB" id="A0A7Y7B721"/>
<feature type="signal peptide" evidence="1">
    <location>
        <begin position="1"/>
        <end position="26"/>
    </location>
</feature>
<evidence type="ECO:0008006" key="4">
    <source>
        <dbReference type="Google" id="ProtNLM"/>
    </source>
</evidence>
<dbReference type="EMBL" id="JABBXF010000047">
    <property type="protein sequence ID" value="NVK80164.1"/>
    <property type="molecule type" value="Genomic_DNA"/>
</dbReference>
<protein>
    <recommendedName>
        <fullName evidence="4">Secreted protein</fullName>
    </recommendedName>
</protein>
<name>A0A7Y7B721_STRMO</name>
<feature type="chain" id="PRO_5031425904" description="Secreted protein" evidence="1">
    <location>
        <begin position="27"/>
        <end position="116"/>
    </location>
</feature>
<evidence type="ECO:0000256" key="1">
    <source>
        <dbReference type="SAM" id="SignalP"/>
    </source>
</evidence>
<keyword evidence="1" id="KW-0732">Signal</keyword>
<gene>
    <name evidence="2" type="ORF">HG542_21225</name>
</gene>
<sequence length="116" mass="12665">MRLRRALLTLASALTLALSVSTSAYAEATGNFSYFADDNGVAVQHKLDDPPLNECVDVADDETVYVYKVQNTTDAYADVYENLTCGGTKTTLAPLSDEQPETLHIRSVRFRPTSTS</sequence>
<dbReference type="Proteomes" id="UP000587462">
    <property type="component" value="Unassembled WGS sequence"/>
</dbReference>
<accession>A0A7Y7B721</accession>
<comment type="caution">
    <text evidence="2">The sequence shown here is derived from an EMBL/GenBank/DDBJ whole genome shotgun (WGS) entry which is preliminary data.</text>
</comment>
<proteinExistence type="predicted"/>
<reference evidence="2 3" key="1">
    <citation type="submission" date="2020-04" db="EMBL/GenBank/DDBJ databases">
        <title>Draft Genome Sequence of Streptomyces morookaense DSM 40503, an 8-azaguanine-producing strain.</title>
        <authorList>
            <person name="Qi J."/>
            <person name="Gao J.-M."/>
        </authorList>
    </citation>
    <scope>NUCLEOTIDE SEQUENCE [LARGE SCALE GENOMIC DNA]</scope>
    <source>
        <strain evidence="2 3">DSM 40503</strain>
    </source>
</reference>
<organism evidence="2 3">
    <name type="scientific">Streptomyces morookaense</name>
    <name type="common">Streptoverticillium morookaense</name>
    <dbReference type="NCBI Taxonomy" id="1970"/>
    <lineage>
        <taxon>Bacteria</taxon>
        <taxon>Bacillati</taxon>
        <taxon>Actinomycetota</taxon>
        <taxon>Actinomycetes</taxon>
        <taxon>Kitasatosporales</taxon>
        <taxon>Streptomycetaceae</taxon>
        <taxon>Streptomyces</taxon>
    </lineage>
</organism>
<evidence type="ECO:0000313" key="3">
    <source>
        <dbReference type="Proteomes" id="UP000587462"/>
    </source>
</evidence>
<keyword evidence="3" id="KW-1185">Reference proteome</keyword>